<sequence length="51" mass="5511">MVPQAGNSPRKLQAPVGRKKGMFRKGSEVRDVMLCLVTVLLLEMLLGTLAG</sequence>
<accession>Q30V37</accession>
<dbReference type="KEGG" id="dde:Dde_3666"/>
<gene>
    <name evidence="2" type="ordered locus">Dde_3666</name>
</gene>
<evidence type="ECO:0000313" key="3">
    <source>
        <dbReference type="Proteomes" id="UP000002710"/>
    </source>
</evidence>
<keyword evidence="1" id="KW-0812">Transmembrane</keyword>
<reference evidence="2 3" key="1">
    <citation type="journal article" date="2011" name="J. Bacteriol.">
        <title>Complete genome sequence and updated annotation of Desulfovibrio alaskensis G20.</title>
        <authorList>
            <person name="Hauser L.J."/>
            <person name="Land M.L."/>
            <person name="Brown S.D."/>
            <person name="Larimer F."/>
            <person name="Keller K.L."/>
            <person name="Rapp-Giles B.J."/>
            <person name="Price M.N."/>
            <person name="Lin M."/>
            <person name="Bruce D.C."/>
            <person name="Detter J.C."/>
            <person name="Tapia R."/>
            <person name="Han C.S."/>
            <person name="Goodwin L.A."/>
            <person name="Cheng J.F."/>
            <person name="Pitluck S."/>
            <person name="Copeland A."/>
            <person name="Lucas S."/>
            <person name="Nolan M."/>
            <person name="Lapidus A.L."/>
            <person name="Palumbo A.V."/>
            <person name="Wall J.D."/>
        </authorList>
    </citation>
    <scope>NUCLEOTIDE SEQUENCE [LARGE SCALE GENOMIC DNA]</scope>
    <source>
        <strain evidence="3">ATCC BAA 1058 / DSM 17464 / G20</strain>
    </source>
</reference>
<dbReference type="HOGENOM" id="CLU_3098067_0_0_7"/>
<keyword evidence="1" id="KW-0472">Membrane</keyword>
<name>Q30V37_OLEA2</name>
<organism evidence="2 3">
    <name type="scientific">Oleidesulfovibrio alaskensis (strain ATCC BAA-1058 / DSM 17464 / G20)</name>
    <name type="common">Desulfovibrio alaskensis</name>
    <dbReference type="NCBI Taxonomy" id="207559"/>
    <lineage>
        <taxon>Bacteria</taxon>
        <taxon>Pseudomonadati</taxon>
        <taxon>Thermodesulfobacteriota</taxon>
        <taxon>Desulfovibrionia</taxon>
        <taxon>Desulfovibrionales</taxon>
        <taxon>Desulfovibrionaceae</taxon>
        <taxon>Oleidesulfovibrio</taxon>
    </lineage>
</organism>
<proteinExistence type="predicted"/>
<keyword evidence="3" id="KW-1185">Reference proteome</keyword>
<feature type="transmembrane region" description="Helical" evidence="1">
    <location>
        <begin position="32"/>
        <end position="50"/>
    </location>
</feature>
<dbReference type="STRING" id="207559.Dde_3666"/>
<dbReference type="EMBL" id="CP000112">
    <property type="protein sequence ID" value="ABB40459.2"/>
    <property type="molecule type" value="Genomic_DNA"/>
</dbReference>
<evidence type="ECO:0000313" key="2">
    <source>
        <dbReference type="EMBL" id="ABB40459.2"/>
    </source>
</evidence>
<dbReference type="Proteomes" id="UP000002710">
    <property type="component" value="Chromosome"/>
</dbReference>
<protein>
    <submittedName>
        <fullName evidence="2">Uncharacterized protein</fullName>
    </submittedName>
</protein>
<keyword evidence="1" id="KW-1133">Transmembrane helix</keyword>
<evidence type="ECO:0000256" key="1">
    <source>
        <dbReference type="SAM" id="Phobius"/>
    </source>
</evidence>
<dbReference type="AlphaFoldDB" id="Q30V37"/>